<gene>
    <name evidence="1" type="ORF">Nepgr_026596</name>
</gene>
<evidence type="ECO:0000313" key="2">
    <source>
        <dbReference type="Proteomes" id="UP001279734"/>
    </source>
</evidence>
<keyword evidence="2" id="KW-1185">Reference proteome</keyword>
<comment type="caution">
    <text evidence="1">The sequence shown here is derived from an EMBL/GenBank/DDBJ whole genome shotgun (WGS) entry which is preliminary data.</text>
</comment>
<proteinExistence type="predicted"/>
<organism evidence="1 2">
    <name type="scientific">Nepenthes gracilis</name>
    <name type="common">Slender pitcher plant</name>
    <dbReference type="NCBI Taxonomy" id="150966"/>
    <lineage>
        <taxon>Eukaryota</taxon>
        <taxon>Viridiplantae</taxon>
        <taxon>Streptophyta</taxon>
        <taxon>Embryophyta</taxon>
        <taxon>Tracheophyta</taxon>
        <taxon>Spermatophyta</taxon>
        <taxon>Magnoliopsida</taxon>
        <taxon>eudicotyledons</taxon>
        <taxon>Gunneridae</taxon>
        <taxon>Pentapetalae</taxon>
        <taxon>Caryophyllales</taxon>
        <taxon>Nepenthaceae</taxon>
        <taxon>Nepenthes</taxon>
    </lineage>
</organism>
<reference evidence="1" key="1">
    <citation type="submission" date="2023-05" db="EMBL/GenBank/DDBJ databases">
        <title>Nepenthes gracilis genome sequencing.</title>
        <authorList>
            <person name="Fukushima K."/>
        </authorList>
    </citation>
    <scope>NUCLEOTIDE SEQUENCE</scope>
    <source>
        <strain evidence="1">SING2019-196</strain>
    </source>
</reference>
<name>A0AAD3T7I0_NEPGR</name>
<dbReference type="EMBL" id="BSYO01000028">
    <property type="protein sequence ID" value="GMH24753.1"/>
    <property type="molecule type" value="Genomic_DNA"/>
</dbReference>
<protein>
    <submittedName>
        <fullName evidence="1">Uncharacterized protein</fullName>
    </submittedName>
</protein>
<dbReference type="AlphaFoldDB" id="A0AAD3T7I0"/>
<accession>A0AAD3T7I0</accession>
<dbReference type="Proteomes" id="UP001279734">
    <property type="component" value="Unassembled WGS sequence"/>
</dbReference>
<sequence length="71" mass="7598">MAGKPERASDRVDDPRPGAAIRKLIADVGQMENSDGLQIDNIEQPGGTGEVNHRADDIATEIGTRTKEAEL</sequence>
<evidence type="ECO:0000313" key="1">
    <source>
        <dbReference type="EMBL" id="GMH24753.1"/>
    </source>
</evidence>